<evidence type="ECO:0000256" key="3">
    <source>
        <dbReference type="ARBA" id="ARBA00022553"/>
    </source>
</evidence>
<accession>A0ABY9W511</accession>
<reference evidence="13 14" key="1">
    <citation type="submission" date="2023-09" db="EMBL/GenBank/DDBJ databases">
        <title>Genome completion map analysis of the actinomycetes C11-1.</title>
        <authorList>
            <person name="Qin P."/>
            <person name="Guan P."/>
        </authorList>
    </citation>
    <scope>NUCLEOTIDE SEQUENCE [LARGE SCALE GENOMIC DNA]</scope>
    <source>
        <strain evidence="13 14">C11-1</strain>
    </source>
</reference>
<feature type="transmembrane region" description="Helical" evidence="11">
    <location>
        <begin position="111"/>
        <end position="129"/>
    </location>
</feature>
<dbReference type="PANTHER" id="PTHR24421">
    <property type="entry name" value="NITRATE/NITRITE SENSOR PROTEIN NARX-RELATED"/>
    <property type="match status" value="1"/>
</dbReference>
<protein>
    <recommendedName>
        <fullName evidence="2">histidine kinase</fullName>
        <ecNumber evidence="2">2.7.13.3</ecNumber>
    </recommendedName>
</protein>
<feature type="transmembrane region" description="Helical" evidence="11">
    <location>
        <begin position="89"/>
        <end position="104"/>
    </location>
</feature>
<evidence type="ECO:0000256" key="9">
    <source>
        <dbReference type="SAM" id="Coils"/>
    </source>
</evidence>
<dbReference type="InterPro" id="IPR011712">
    <property type="entry name" value="Sig_transdc_His_kin_sub3_dim/P"/>
</dbReference>
<feature type="transmembrane region" description="Helical" evidence="11">
    <location>
        <begin position="12"/>
        <end position="32"/>
    </location>
</feature>
<evidence type="ECO:0000256" key="1">
    <source>
        <dbReference type="ARBA" id="ARBA00000085"/>
    </source>
</evidence>
<dbReference type="EMBL" id="CP134500">
    <property type="protein sequence ID" value="WNF31209.1"/>
    <property type="molecule type" value="Genomic_DNA"/>
</dbReference>
<dbReference type="InterPro" id="IPR036890">
    <property type="entry name" value="HATPase_C_sf"/>
</dbReference>
<dbReference type="Proteomes" id="UP001303236">
    <property type="component" value="Chromosome"/>
</dbReference>
<feature type="coiled-coil region" evidence="9">
    <location>
        <begin position="163"/>
        <end position="191"/>
    </location>
</feature>
<feature type="compositionally biased region" description="Pro residues" evidence="10">
    <location>
        <begin position="338"/>
        <end position="347"/>
    </location>
</feature>
<keyword evidence="9" id="KW-0175">Coiled coil</keyword>
<dbReference type="Pfam" id="PF02518">
    <property type="entry name" value="HATPase_c"/>
    <property type="match status" value="1"/>
</dbReference>
<dbReference type="InterPro" id="IPR003594">
    <property type="entry name" value="HATPase_dom"/>
</dbReference>
<evidence type="ECO:0000256" key="2">
    <source>
        <dbReference type="ARBA" id="ARBA00012438"/>
    </source>
</evidence>
<keyword evidence="6 13" id="KW-0418">Kinase</keyword>
<dbReference type="CDD" id="cd16917">
    <property type="entry name" value="HATPase_UhpB-NarQ-NarX-like"/>
    <property type="match status" value="1"/>
</dbReference>
<dbReference type="Gene3D" id="3.30.565.10">
    <property type="entry name" value="Histidine kinase-like ATPase, C-terminal domain"/>
    <property type="match status" value="1"/>
</dbReference>
<keyword evidence="11" id="KW-0472">Membrane</keyword>
<keyword evidence="14" id="KW-1185">Reference proteome</keyword>
<keyword evidence="5" id="KW-0547">Nucleotide-binding</keyword>
<dbReference type="GO" id="GO:0016301">
    <property type="term" value="F:kinase activity"/>
    <property type="evidence" value="ECO:0007669"/>
    <property type="project" value="UniProtKB-KW"/>
</dbReference>
<evidence type="ECO:0000256" key="11">
    <source>
        <dbReference type="SAM" id="Phobius"/>
    </source>
</evidence>
<dbReference type="SMART" id="SM00387">
    <property type="entry name" value="HATPase_c"/>
    <property type="match status" value="1"/>
</dbReference>
<dbReference type="Pfam" id="PF07730">
    <property type="entry name" value="HisKA_3"/>
    <property type="match status" value="1"/>
</dbReference>
<keyword evidence="8" id="KW-0902">Two-component regulatory system</keyword>
<evidence type="ECO:0000313" key="13">
    <source>
        <dbReference type="EMBL" id="WNF31209.1"/>
    </source>
</evidence>
<dbReference type="InterPro" id="IPR055558">
    <property type="entry name" value="DUF7134"/>
</dbReference>
<dbReference type="Gene3D" id="1.20.5.1930">
    <property type="match status" value="1"/>
</dbReference>
<evidence type="ECO:0000256" key="6">
    <source>
        <dbReference type="ARBA" id="ARBA00022777"/>
    </source>
</evidence>
<feature type="region of interest" description="Disordered" evidence="10">
    <location>
        <begin position="334"/>
        <end position="355"/>
    </location>
</feature>
<name>A0ABY9W511_9ACTN</name>
<evidence type="ECO:0000256" key="10">
    <source>
        <dbReference type="SAM" id="MobiDB-lite"/>
    </source>
</evidence>
<organism evidence="13 14">
    <name type="scientific">Streptomyces durocortorensis</name>
    <dbReference type="NCBI Taxonomy" id="2811104"/>
    <lineage>
        <taxon>Bacteria</taxon>
        <taxon>Bacillati</taxon>
        <taxon>Actinomycetota</taxon>
        <taxon>Actinomycetes</taxon>
        <taxon>Kitasatosporales</taxon>
        <taxon>Streptomycetaceae</taxon>
        <taxon>Streptomyces</taxon>
    </lineage>
</organism>
<dbReference type="SUPFAM" id="SSF55874">
    <property type="entry name" value="ATPase domain of HSP90 chaperone/DNA topoisomerase II/histidine kinase"/>
    <property type="match status" value="1"/>
</dbReference>
<gene>
    <name evidence="13" type="ORF">RI138_09695</name>
</gene>
<keyword evidence="11" id="KW-1133">Transmembrane helix</keyword>
<dbReference type="PANTHER" id="PTHR24421:SF10">
    <property type="entry name" value="NITRATE_NITRITE SENSOR PROTEIN NARQ"/>
    <property type="match status" value="1"/>
</dbReference>
<proteinExistence type="predicted"/>
<keyword evidence="4" id="KW-0808">Transferase</keyword>
<keyword evidence="3" id="KW-0597">Phosphoprotein</keyword>
<evidence type="ECO:0000256" key="7">
    <source>
        <dbReference type="ARBA" id="ARBA00022840"/>
    </source>
</evidence>
<evidence type="ECO:0000256" key="8">
    <source>
        <dbReference type="ARBA" id="ARBA00023012"/>
    </source>
</evidence>
<evidence type="ECO:0000259" key="12">
    <source>
        <dbReference type="SMART" id="SM00387"/>
    </source>
</evidence>
<dbReference type="Pfam" id="PF23539">
    <property type="entry name" value="DUF7134"/>
    <property type="match status" value="1"/>
</dbReference>
<keyword evidence="11" id="KW-0812">Transmembrane</keyword>
<feature type="domain" description="Histidine kinase/HSP90-like ATPase" evidence="12">
    <location>
        <begin position="293"/>
        <end position="392"/>
    </location>
</feature>
<comment type="catalytic activity">
    <reaction evidence="1">
        <text>ATP + protein L-histidine = ADP + protein N-phospho-L-histidine.</text>
        <dbReference type="EC" id="2.7.13.3"/>
    </reaction>
</comment>
<sequence>MTFDRLAARARALPPLAADLLVAAVVGVFTAADAAVNDPGYRQADALTWALLVVSLAALACRRRWPVPVACVTGAACAGWALYGHIGELLNLPVIVALYTVAVLGDRRRTLWTAVVASLASGAVALVVGRDVVNPQGLPVLEMVWPLVPLLLGEVVRTRRELLAEYAARAVRAEEDREREAARRVREERARVAREVHDILAHTVSAMTVQAGVALDALDTAPEVSRRAMTQVRSSGKEAVRELRATLSVLREAESTAPAPRLDQLDELVAGVEAGGVRVSLRRDTGGAGVPAVVEAIAYRIVQEALTNVVRHSAATHAAVSVTRTGPRLSVEVVDDGPPVPPPPDPPGAGAADQGFGLIGMRERAVSVGGSVTYGPDPGGGFRVHAELPAELPPELPAELPAEGGTP</sequence>
<dbReference type="EC" id="2.7.13.3" evidence="2"/>
<keyword evidence="7" id="KW-0067">ATP-binding</keyword>
<dbReference type="InterPro" id="IPR050482">
    <property type="entry name" value="Sensor_HK_TwoCompSys"/>
</dbReference>
<evidence type="ECO:0000256" key="4">
    <source>
        <dbReference type="ARBA" id="ARBA00022679"/>
    </source>
</evidence>
<evidence type="ECO:0000256" key="5">
    <source>
        <dbReference type="ARBA" id="ARBA00022741"/>
    </source>
</evidence>
<evidence type="ECO:0000313" key="14">
    <source>
        <dbReference type="Proteomes" id="UP001303236"/>
    </source>
</evidence>